<protein>
    <submittedName>
        <fullName evidence="1">Uncharacterized protein</fullName>
    </submittedName>
</protein>
<gene>
    <name evidence="1" type="ORF">METZ01_LOCUS393521</name>
</gene>
<sequence length="32" mass="3715">MQPLLAMIFDIFVYSDYAMVITTGEELICEEE</sequence>
<name>A0A382V2L3_9ZZZZ</name>
<accession>A0A382V2L3</accession>
<proteinExistence type="predicted"/>
<dbReference type="AlphaFoldDB" id="A0A382V2L3"/>
<dbReference type="EMBL" id="UINC01148653">
    <property type="protein sequence ID" value="SVD40667.1"/>
    <property type="molecule type" value="Genomic_DNA"/>
</dbReference>
<evidence type="ECO:0000313" key="1">
    <source>
        <dbReference type="EMBL" id="SVD40667.1"/>
    </source>
</evidence>
<reference evidence="1" key="1">
    <citation type="submission" date="2018-05" db="EMBL/GenBank/DDBJ databases">
        <authorList>
            <person name="Lanie J.A."/>
            <person name="Ng W.-L."/>
            <person name="Kazmierczak K.M."/>
            <person name="Andrzejewski T.M."/>
            <person name="Davidsen T.M."/>
            <person name="Wayne K.J."/>
            <person name="Tettelin H."/>
            <person name="Glass J.I."/>
            <person name="Rusch D."/>
            <person name="Podicherti R."/>
            <person name="Tsui H.-C.T."/>
            <person name="Winkler M.E."/>
        </authorList>
    </citation>
    <scope>NUCLEOTIDE SEQUENCE</scope>
</reference>
<organism evidence="1">
    <name type="scientific">marine metagenome</name>
    <dbReference type="NCBI Taxonomy" id="408172"/>
    <lineage>
        <taxon>unclassified sequences</taxon>
        <taxon>metagenomes</taxon>
        <taxon>ecological metagenomes</taxon>
    </lineage>
</organism>